<organism evidence="1 2">
    <name type="scientific">Sesamum alatum</name>
    <dbReference type="NCBI Taxonomy" id="300844"/>
    <lineage>
        <taxon>Eukaryota</taxon>
        <taxon>Viridiplantae</taxon>
        <taxon>Streptophyta</taxon>
        <taxon>Embryophyta</taxon>
        <taxon>Tracheophyta</taxon>
        <taxon>Spermatophyta</taxon>
        <taxon>Magnoliopsida</taxon>
        <taxon>eudicotyledons</taxon>
        <taxon>Gunneridae</taxon>
        <taxon>Pentapetalae</taxon>
        <taxon>asterids</taxon>
        <taxon>lamiids</taxon>
        <taxon>Lamiales</taxon>
        <taxon>Pedaliaceae</taxon>
        <taxon>Sesamum</taxon>
    </lineage>
</organism>
<accession>A0AAE1Y241</accession>
<dbReference type="EMBL" id="JACGWO010000008">
    <property type="protein sequence ID" value="KAK4421857.1"/>
    <property type="molecule type" value="Genomic_DNA"/>
</dbReference>
<dbReference type="AlphaFoldDB" id="A0AAE1Y241"/>
<reference evidence="1" key="1">
    <citation type="submission" date="2020-06" db="EMBL/GenBank/DDBJ databases">
        <authorList>
            <person name="Li T."/>
            <person name="Hu X."/>
            <person name="Zhang T."/>
            <person name="Song X."/>
            <person name="Zhang H."/>
            <person name="Dai N."/>
            <person name="Sheng W."/>
            <person name="Hou X."/>
            <person name="Wei L."/>
        </authorList>
    </citation>
    <scope>NUCLEOTIDE SEQUENCE</scope>
    <source>
        <strain evidence="1">3651</strain>
        <tissue evidence="1">Leaf</tissue>
    </source>
</reference>
<evidence type="ECO:0000313" key="2">
    <source>
        <dbReference type="Proteomes" id="UP001293254"/>
    </source>
</evidence>
<reference evidence="1" key="2">
    <citation type="journal article" date="2024" name="Plant">
        <title>Genomic evolution and insights into agronomic trait innovations of Sesamum species.</title>
        <authorList>
            <person name="Miao H."/>
            <person name="Wang L."/>
            <person name="Qu L."/>
            <person name="Liu H."/>
            <person name="Sun Y."/>
            <person name="Le M."/>
            <person name="Wang Q."/>
            <person name="Wei S."/>
            <person name="Zheng Y."/>
            <person name="Lin W."/>
            <person name="Duan Y."/>
            <person name="Cao H."/>
            <person name="Xiong S."/>
            <person name="Wang X."/>
            <person name="Wei L."/>
            <person name="Li C."/>
            <person name="Ma Q."/>
            <person name="Ju M."/>
            <person name="Zhao R."/>
            <person name="Li G."/>
            <person name="Mu C."/>
            <person name="Tian Q."/>
            <person name="Mei H."/>
            <person name="Zhang T."/>
            <person name="Gao T."/>
            <person name="Zhang H."/>
        </authorList>
    </citation>
    <scope>NUCLEOTIDE SEQUENCE</scope>
    <source>
        <strain evidence="1">3651</strain>
    </source>
</reference>
<name>A0AAE1Y241_9LAMI</name>
<keyword evidence="2" id="KW-1185">Reference proteome</keyword>
<gene>
    <name evidence="1" type="ORF">Salat_2136300</name>
</gene>
<protein>
    <submittedName>
        <fullName evidence="1">Mitochondrial protein</fullName>
    </submittedName>
</protein>
<dbReference type="Proteomes" id="UP001293254">
    <property type="component" value="Unassembled WGS sequence"/>
</dbReference>
<proteinExistence type="predicted"/>
<comment type="caution">
    <text evidence="1">The sequence shown here is derived from an EMBL/GenBank/DDBJ whole genome shotgun (WGS) entry which is preliminary data.</text>
</comment>
<evidence type="ECO:0000313" key="1">
    <source>
        <dbReference type="EMBL" id="KAK4421857.1"/>
    </source>
</evidence>
<sequence length="279" mass="31288">MYSGFPDLGLMKSAWKLTEDEKSGMVLPRGLWHADSSSPELCLVGRLLSNRLRQFETLDVNTMHVGLNWCDFFVHIHDFPLSMMNLGIVTHIGNRICRFRDMEIDDSAVLIGRFTENPVVLNRRLNWLAWDKLCRWKEDGGLGIRRLKELNLALVAKQAWQVAMSIDGLLAALEGWGRPFHHDSRSPVAARPNNFQLVAGPASLPEDSKVEALITHNNGWDVDLVRAEFHSIAIECILEIELRDVGAKDNLSSTMREIGASQCVAYHLARHLASEGGPA</sequence>